<name>A0A0W0GCW2_MONRR</name>
<proteinExistence type="predicted"/>
<comment type="caution">
    <text evidence="2">The sequence shown here is derived from an EMBL/GenBank/DDBJ whole genome shotgun (WGS) entry which is preliminary data.</text>
</comment>
<evidence type="ECO:0000313" key="2">
    <source>
        <dbReference type="EMBL" id="KTB46365.1"/>
    </source>
</evidence>
<dbReference type="EMBL" id="LATX01000386">
    <property type="protein sequence ID" value="KTB46365.1"/>
    <property type="molecule type" value="Genomic_DNA"/>
</dbReference>
<protein>
    <submittedName>
        <fullName evidence="2">Uncharacterized protein</fullName>
    </submittedName>
</protein>
<reference evidence="2 3" key="1">
    <citation type="submission" date="2015-12" db="EMBL/GenBank/DDBJ databases">
        <title>Draft genome sequence of Moniliophthora roreri, the causal agent of frosty pod rot of cacao.</title>
        <authorList>
            <person name="Aime M.C."/>
            <person name="Diaz-Valderrama J.R."/>
            <person name="Kijpornyongpan T."/>
            <person name="Phillips-Mora W."/>
        </authorList>
    </citation>
    <scope>NUCLEOTIDE SEQUENCE [LARGE SCALE GENOMIC DNA]</scope>
    <source>
        <strain evidence="2 3">MCA 2952</strain>
    </source>
</reference>
<dbReference type="AlphaFoldDB" id="A0A0W0GCW2"/>
<evidence type="ECO:0000256" key="1">
    <source>
        <dbReference type="SAM" id="MobiDB-lite"/>
    </source>
</evidence>
<accession>A0A0W0GCW2</accession>
<dbReference type="Proteomes" id="UP000054988">
    <property type="component" value="Unassembled WGS sequence"/>
</dbReference>
<evidence type="ECO:0000313" key="3">
    <source>
        <dbReference type="Proteomes" id="UP000054988"/>
    </source>
</evidence>
<feature type="region of interest" description="Disordered" evidence="1">
    <location>
        <begin position="1"/>
        <end position="27"/>
    </location>
</feature>
<sequence length="84" mass="9452">MSSTLEFLENDPASKLQARTHNTHKSKIPNLAFTARRDPSPNRLRHMGPEVIGLVYDPFRRGQHIQLPGAGGLGFMVEEISVQW</sequence>
<organism evidence="2 3">
    <name type="scientific">Moniliophthora roreri</name>
    <name type="common">Frosty pod rot fungus</name>
    <name type="synonym">Monilia roreri</name>
    <dbReference type="NCBI Taxonomy" id="221103"/>
    <lineage>
        <taxon>Eukaryota</taxon>
        <taxon>Fungi</taxon>
        <taxon>Dikarya</taxon>
        <taxon>Basidiomycota</taxon>
        <taxon>Agaricomycotina</taxon>
        <taxon>Agaricomycetes</taxon>
        <taxon>Agaricomycetidae</taxon>
        <taxon>Agaricales</taxon>
        <taxon>Marasmiineae</taxon>
        <taxon>Marasmiaceae</taxon>
        <taxon>Moniliophthora</taxon>
    </lineage>
</organism>
<gene>
    <name evidence="2" type="ORF">WG66_1058</name>
</gene>